<comment type="caution">
    <text evidence="1">The sequence shown here is derived from an EMBL/GenBank/DDBJ whole genome shotgun (WGS) entry which is preliminary data.</text>
</comment>
<gene>
    <name evidence="1" type="ORF">C2G38_1095719</name>
</gene>
<dbReference type="AlphaFoldDB" id="A0A397VHM5"/>
<evidence type="ECO:0000313" key="2">
    <source>
        <dbReference type="Proteomes" id="UP000266673"/>
    </source>
</evidence>
<keyword evidence="2" id="KW-1185">Reference proteome</keyword>
<organism evidence="1 2">
    <name type="scientific">Gigaspora rosea</name>
    <dbReference type="NCBI Taxonomy" id="44941"/>
    <lineage>
        <taxon>Eukaryota</taxon>
        <taxon>Fungi</taxon>
        <taxon>Fungi incertae sedis</taxon>
        <taxon>Mucoromycota</taxon>
        <taxon>Glomeromycotina</taxon>
        <taxon>Glomeromycetes</taxon>
        <taxon>Diversisporales</taxon>
        <taxon>Gigasporaceae</taxon>
        <taxon>Gigaspora</taxon>
    </lineage>
</organism>
<dbReference type="EMBL" id="QKWP01000358">
    <property type="protein sequence ID" value="RIB21482.1"/>
    <property type="molecule type" value="Genomic_DNA"/>
</dbReference>
<dbReference type="Proteomes" id="UP000266673">
    <property type="component" value="Unassembled WGS sequence"/>
</dbReference>
<sequence>MVLTIDMRKNIKGCEFIYSEAESSSEDELVKKPISYPDVSHSNKLSAADNNKDEIYSILSEECANSDQSVTSDLFYFSAESDSGTVESARFLESSGSSKIYLERDFQKSPGQDFDESQGELHSNFI</sequence>
<reference evidence="1 2" key="1">
    <citation type="submission" date="2018-06" db="EMBL/GenBank/DDBJ databases">
        <title>Comparative genomics reveals the genomic features of Rhizophagus irregularis, R. cerebriforme, R. diaphanum and Gigaspora rosea, and their symbiotic lifestyle signature.</title>
        <authorList>
            <person name="Morin E."/>
            <person name="San Clemente H."/>
            <person name="Chen E.C.H."/>
            <person name="De La Providencia I."/>
            <person name="Hainaut M."/>
            <person name="Kuo A."/>
            <person name="Kohler A."/>
            <person name="Murat C."/>
            <person name="Tang N."/>
            <person name="Roy S."/>
            <person name="Loubradou J."/>
            <person name="Henrissat B."/>
            <person name="Grigoriev I.V."/>
            <person name="Corradi N."/>
            <person name="Roux C."/>
            <person name="Martin F.M."/>
        </authorList>
    </citation>
    <scope>NUCLEOTIDE SEQUENCE [LARGE SCALE GENOMIC DNA]</scope>
    <source>
        <strain evidence="1 2">DAOM 194757</strain>
    </source>
</reference>
<evidence type="ECO:0000313" key="1">
    <source>
        <dbReference type="EMBL" id="RIB21482.1"/>
    </source>
</evidence>
<proteinExistence type="predicted"/>
<protein>
    <submittedName>
        <fullName evidence="1">Uncharacterized protein</fullName>
    </submittedName>
</protein>
<name>A0A397VHM5_9GLOM</name>
<accession>A0A397VHM5</accession>